<accession>A0A1A6C650</accession>
<dbReference type="OrthoDB" id="5801496at2"/>
<dbReference type="EMBL" id="JQSG02000002">
    <property type="protein sequence ID" value="OBS10046.1"/>
    <property type="molecule type" value="Genomic_DNA"/>
</dbReference>
<dbReference type="RefSeq" id="WP_038093804.1">
    <property type="nucleotide sequence ID" value="NZ_JQSG02000002.1"/>
</dbReference>
<evidence type="ECO:0000313" key="2">
    <source>
        <dbReference type="Proteomes" id="UP000029273"/>
    </source>
</evidence>
<organism evidence="1 2">
    <name type="scientific">Acidihalobacter prosperus</name>
    <dbReference type="NCBI Taxonomy" id="160660"/>
    <lineage>
        <taxon>Bacteria</taxon>
        <taxon>Pseudomonadati</taxon>
        <taxon>Pseudomonadota</taxon>
        <taxon>Gammaproteobacteria</taxon>
        <taxon>Chromatiales</taxon>
        <taxon>Ectothiorhodospiraceae</taxon>
        <taxon>Acidihalobacter</taxon>
    </lineage>
</organism>
<sequence length="61" mass="7176">MGDVVPFRRPSASEKHRGDMLCRRGFHKWVVEKDKRFDVKAGRLVTEYRCARCGKTRVESH</sequence>
<reference evidence="1 2" key="1">
    <citation type="journal article" date="2014" name="Genome Announc.">
        <title>Draft Genome Sequence of the Iron-Oxidizing, Acidophilic, and Halotolerant 'Thiobacillus prosperus' Type Strain DSM 5130.</title>
        <authorList>
            <person name="Ossandon F.J."/>
            <person name="Cardenas J.P."/>
            <person name="Corbett M."/>
            <person name="Quatrini R."/>
            <person name="Holmes D.S."/>
            <person name="Watkin E."/>
        </authorList>
    </citation>
    <scope>NUCLEOTIDE SEQUENCE [LARGE SCALE GENOMIC DNA]</scope>
    <source>
        <strain evidence="1 2">DSM 5130</strain>
    </source>
</reference>
<dbReference type="Proteomes" id="UP000029273">
    <property type="component" value="Unassembled WGS sequence"/>
</dbReference>
<dbReference type="STRING" id="160660.BJI67_11610"/>
<proteinExistence type="predicted"/>
<comment type="caution">
    <text evidence="1">The sequence shown here is derived from an EMBL/GenBank/DDBJ whole genome shotgun (WGS) entry which is preliminary data.</text>
</comment>
<gene>
    <name evidence="1" type="ORF">Thpro_021096</name>
</gene>
<name>A0A1A6C650_9GAMM</name>
<protein>
    <submittedName>
        <fullName evidence="1">Uncharacterized protein</fullName>
    </submittedName>
</protein>
<evidence type="ECO:0000313" key="1">
    <source>
        <dbReference type="EMBL" id="OBS10046.1"/>
    </source>
</evidence>
<dbReference type="AlphaFoldDB" id="A0A1A6C650"/>
<keyword evidence="2" id="KW-1185">Reference proteome</keyword>